<feature type="domain" description="DDE Tnp4" evidence="9">
    <location>
        <begin position="228"/>
        <end position="384"/>
    </location>
</feature>
<gene>
    <name evidence="10" type="ORF">AND_001721</name>
</gene>
<evidence type="ECO:0000256" key="2">
    <source>
        <dbReference type="ARBA" id="ARBA00004123"/>
    </source>
</evidence>
<keyword evidence="4" id="KW-0540">Nuclease</keyword>
<evidence type="ECO:0000256" key="6">
    <source>
        <dbReference type="ARBA" id="ARBA00022801"/>
    </source>
</evidence>
<evidence type="ECO:0000313" key="12">
    <source>
        <dbReference type="Proteomes" id="UP000000673"/>
    </source>
</evidence>
<dbReference type="HOGENOM" id="CLU_018552_3_1_1"/>
<reference evidence="10" key="2">
    <citation type="submission" date="2010-05" db="EMBL/GenBank/DDBJ databases">
        <authorList>
            <person name="Almeida L.G."/>
            <person name="Nicolas M.F."/>
            <person name="Souza R.C."/>
            <person name="Vasconcelos A.T.R."/>
        </authorList>
    </citation>
    <scope>NUCLEOTIDE SEQUENCE</scope>
</reference>
<evidence type="ECO:0000256" key="1">
    <source>
        <dbReference type="ARBA" id="ARBA00001968"/>
    </source>
</evidence>
<dbReference type="PANTHER" id="PTHR22930">
    <property type="match status" value="1"/>
</dbReference>
<dbReference type="Proteomes" id="UP000000673">
    <property type="component" value="Unassembled WGS sequence"/>
</dbReference>
<dbReference type="AlphaFoldDB" id="W5JT85"/>
<keyword evidence="5" id="KW-0479">Metal-binding</keyword>
<keyword evidence="8" id="KW-0175">Coiled coil</keyword>
<dbReference type="InterPro" id="IPR045249">
    <property type="entry name" value="HARBI1-like"/>
</dbReference>
<evidence type="ECO:0000256" key="4">
    <source>
        <dbReference type="ARBA" id="ARBA00022722"/>
    </source>
</evidence>
<comment type="cofactor">
    <cofactor evidence="1">
        <name>a divalent metal cation</name>
        <dbReference type="ChEBI" id="CHEBI:60240"/>
    </cofactor>
</comment>
<proteinExistence type="inferred from homology"/>
<dbReference type="GO" id="GO:0016787">
    <property type="term" value="F:hydrolase activity"/>
    <property type="evidence" value="ECO:0007669"/>
    <property type="project" value="UniProtKB-KW"/>
</dbReference>
<dbReference type="GO" id="GO:0005634">
    <property type="term" value="C:nucleus"/>
    <property type="evidence" value="ECO:0007669"/>
    <property type="project" value="UniProtKB-SubCell"/>
</dbReference>
<dbReference type="PANTHER" id="PTHR22930:SF85">
    <property type="entry name" value="GH03217P-RELATED"/>
    <property type="match status" value="1"/>
</dbReference>
<dbReference type="VEuPathDB" id="VectorBase:ADAR2_008841"/>
<evidence type="ECO:0000256" key="3">
    <source>
        <dbReference type="ARBA" id="ARBA00006958"/>
    </source>
</evidence>
<dbReference type="InterPro" id="IPR027806">
    <property type="entry name" value="HARBI1_dom"/>
</dbReference>
<comment type="subcellular location">
    <subcellularLocation>
        <location evidence="2">Nucleus</location>
    </subcellularLocation>
</comment>
<dbReference type="EMBL" id="ADMH02000438">
    <property type="protein sequence ID" value="ETN66493.1"/>
    <property type="molecule type" value="Genomic_DNA"/>
</dbReference>
<name>W5JT85_ANODA</name>
<evidence type="ECO:0000313" key="11">
    <source>
        <dbReference type="EnsemblMetazoa" id="ADAC001721-PA"/>
    </source>
</evidence>
<dbReference type="STRING" id="43151.W5JT85"/>
<evidence type="ECO:0000256" key="8">
    <source>
        <dbReference type="SAM" id="Coils"/>
    </source>
</evidence>
<dbReference type="eggNOG" id="KOG4585">
    <property type="taxonomic scope" value="Eukaryota"/>
</dbReference>
<protein>
    <recommendedName>
        <fullName evidence="9">DDE Tnp4 domain-containing protein</fullName>
    </recommendedName>
</protein>
<dbReference type="GO" id="GO:0046872">
    <property type="term" value="F:metal ion binding"/>
    <property type="evidence" value="ECO:0007669"/>
    <property type="project" value="UniProtKB-KW"/>
</dbReference>
<comment type="similarity">
    <text evidence="3">Belongs to the HARBI1 family.</text>
</comment>
<dbReference type="VEuPathDB" id="VectorBase:ADAC001721"/>
<sequence>MHKVALVSPMSSLKQFQREYGALLDELIREQAELCERFESLRRRRHIIFFKRLRYKIKCKLERHREEWVEMLRKTLHENVPTRPIGRPARDDSWYRSQFEAGDDATLLATIRMDRRTYLYLVDVLRGDLTPQSQQILAPRETVSVEKRCAIGLYKLASGENFSQLGKRFGVHKLAAADSFYRFCSTIVTRLRRNVIRLPSEQEALKLAVRFEKNTCLPRVMALIGMMHFPITNAPTNSYINNDGWASMLLQAVVDHSGLIRFATSNHAGSTDAYTVLDESEVNNHFNHSELPTEFYIGTDDQAAVKPFLIGGSEYPLLPHLITRYSAPESREELLFNKHLDAALGAFDVTMQRLMARWNILHRGMDFDPVTVPRTIVCCCILHNILERRSISFDTNWITRKRYDIQPTAKPPEQLVAQPDGEVIRDWAKRRLAIRLAKSEAEAKKPPYRTIQQRVQLPK</sequence>
<dbReference type="GO" id="GO:0004518">
    <property type="term" value="F:nuclease activity"/>
    <property type="evidence" value="ECO:0007669"/>
    <property type="project" value="UniProtKB-KW"/>
</dbReference>
<keyword evidence="12" id="KW-1185">Reference proteome</keyword>
<reference evidence="10 12" key="1">
    <citation type="journal article" date="2010" name="BMC Genomics">
        <title>Combination of measures distinguishes pre-miRNAs from other stem-loops in the genome of the newly sequenced Anopheles darlingi.</title>
        <authorList>
            <person name="Mendes N.D."/>
            <person name="Freitas A.T."/>
            <person name="Vasconcelos A.T."/>
            <person name="Sagot M.F."/>
        </authorList>
    </citation>
    <scope>NUCLEOTIDE SEQUENCE</scope>
</reference>
<reference evidence="11" key="4">
    <citation type="submission" date="2015-06" db="UniProtKB">
        <authorList>
            <consortium name="EnsemblMetazoa"/>
        </authorList>
    </citation>
    <scope>IDENTIFICATION</scope>
</reference>
<dbReference type="OMA" id="SFFMQQM"/>
<accession>W5JT85</accession>
<evidence type="ECO:0000256" key="5">
    <source>
        <dbReference type="ARBA" id="ARBA00022723"/>
    </source>
</evidence>
<dbReference type="EnsemblMetazoa" id="ADAC001721-RA">
    <property type="protein sequence ID" value="ADAC001721-PA"/>
    <property type="gene ID" value="ADAC001721"/>
</dbReference>
<feature type="coiled-coil region" evidence="8">
    <location>
        <begin position="13"/>
        <end position="44"/>
    </location>
</feature>
<evidence type="ECO:0000259" key="9">
    <source>
        <dbReference type="Pfam" id="PF13359"/>
    </source>
</evidence>
<evidence type="ECO:0000256" key="7">
    <source>
        <dbReference type="ARBA" id="ARBA00023242"/>
    </source>
</evidence>
<evidence type="ECO:0000313" key="10">
    <source>
        <dbReference type="EMBL" id="ETN66493.1"/>
    </source>
</evidence>
<organism evidence="10">
    <name type="scientific">Anopheles darlingi</name>
    <name type="common">Mosquito</name>
    <dbReference type="NCBI Taxonomy" id="43151"/>
    <lineage>
        <taxon>Eukaryota</taxon>
        <taxon>Metazoa</taxon>
        <taxon>Ecdysozoa</taxon>
        <taxon>Arthropoda</taxon>
        <taxon>Hexapoda</taxon>
        <taxon>Insecta</taxon>
        <taxon>Pterygota</taxon>
        <taxon>Neoptera</taxon>
        <taxon>Endopterygota</taxon>
        <taxon>Diptera</taxon>
        <taxon>Nematocera</taxon>
        <taxon>Culicoidea</taxon>
        <taxon>Culicidae</taxon>
        <taxon>Anophelinae</taxon>
        <taxon>Anopheles</taxon>
    </lineage>
</organism>
<keyword evidence="6" id="KW-0378">Hydrolase</keyword>
<reference evidence="10" key="3">
    <citation type="journal article" date="2013" name="Nucleic Acids Res.">
        <title>The genome of Anopheles darlingi, the main neotropical malaria vector.</title>
        <authorList>
            <person name="Marinotti O."/>
            <person name="Cerqueira G.C."/>
            <person name="de Almeida L.G."/>
            <person name="Ferro M.I."/>
            <person name="Loreto E.L."/>
            <person name="Zaha A."/>
            <person name="Teixeira S.M."/>
            <person name="Wespiser A.R."/>
            <person name="Almeida E Silva A."/>
            <person name="Schlindwein A.D."/>
            <person name="Pacheco A.C."/>
            <person name="Silva A.L."/>
            <person name="Graveley B.R."/>
            <person name="Walenz B.P."/>
            <person name="Lima Bde A."/>
            <person name="Ribeiro C.A."/>
            <person name="Nunes-Silva C.G."/>
            <person name="de Carvalho C.R."/>
            <person name="Soares C.M."/>
            <person name="de Menezes C.B."/>
            <person name="Matiolli C."/>
            <person name="Caffrey D."/>
            <person name="Araujo D.A."/>
            <person name="de Oliveira D.M."/>
            <person name="Golenbock D."/>
            <person name="Grisard E.C."/>
            <person name="Fantinatti-Garboggini F."/>
            <person name="de Carvalho F.M."/>
            <person name="Barcellos F.G."/>
            <person name="Prosdocimi F."/>
            <person name="May G."/>
            <person name="Azevedo Junior G.M."/>
            <person name="Guimaraes G.M."/>
            <person name="Goldman G.H."/>
            <person name="Padilha I.Q."/>
            <person name="Batista Jda S."/>
            <person name="Ferro J.A."/>
            <person name="Ribeiro J.M."/>
            <person name="Fietto J.L."/>
            <person name="Dabbas K.M."/>
            <person name="Cerdeira L."/>
            <person name="Agnez-Lima L.F."/>
            <person name="Brocchi M."/>
            <person name="de Carvalho M.O."/>
            <person name="Teixeira Mde M."/>
            <person name="Diniz Maia Mde M."/>
            <person name="Goldman M.H."/>
            <person name="Cruz Schneider M.P."/>
            <person name="Felipe M.S."/>
            <person name="Hungria M."/>
            <person name="Nicolas M.F."/>
            <person name="Pereira M."/>
            <person name="Montes M.A."/>
            <person name="Cantao M.E."/>
            <person name="Vincentz M."/>
            <person name="Rafael M.S."/>
            <person name="Silverman N."/>
            <person name="Stoco P.H."/>
            <person name="Souza R.C."/>
            <person name="Vicentini R."/>
            <person name="Gazzinelli R.T."/>
            <person name="Neves Rde O."/>
            <person name="Silva R."/>
            <person name="Astolfi-Filho S."/>
            <person name="Maciel T.E."/>
            <person name="Urmenyi T.P."/>
            <person name="Tadei W.P."/>
            <person name="Camargo E.P."/>
            <person name="de Vasconcelos A.T."/>
        </authorList>
    </citation>
    <scope>NUCLEOTIDE SEQUENCE</scope>
</reference>
<dbReference type="Pfam" id="PF13359">
    <property type="entry name" value="DDE_Tnp_4"/>
    <property type="match status" value="1"/>
</dbReference>
<keyword evidence="7" id="KW-0539">Nucleus</keyword>